<evidence type="ECO:0000256" key="4">
    <source>
        <dbReference type="ARBA" id="ARBA00022692"/>
    </source>
</evidence>
<keyword evidence="7 10" id="KW-1133">Transmembrane helix</keyword>
<evidence type="ECO:0000259" key="12">
    <source>
        <dbReference type="Pfam" id="PF02225"/>
    </source>
</evidence>
<feature type="region of interest" description="Disordered" evidence="9">
    <location>
        <begin position="222"/>
        <end position="242"/>
    </location>
</feature>
<evidence type="ECO:0000256" key="2">
    <source>
        <dbReference type="ARBA" id="ARBA00004337"/>
    </source>
</evidence>
<keyword evidence="5" id="KW-0967">Endosome</keyword>
<evidence type="ECO:0000256" key="6">
    <source>
        <dbReference type="ARBA" id="ARBA00022801"/>
    </source>
</evidence>
<evidence type="ECO:0000256" key="5">
    <source>
        <dbReference type="ARBA" id="ARBA00022753"/>
    </source>
</evidence>
<dbReference type="InterPro" id="IPR003137">
    <property type="entry name" value="PA_domain"/>
</dbReference>
<name>A0ABP1FRE2_9CHLO</name>
<feature type="transmembrane region" description="Helical" evidence="10">
    <location>
        <begin position="397"/>
        <end position="418"/>
    </location>
</feature>
<dbReference type="SMART" id="SM00730">
    <property type="entry name" value="PSN"/>
    <property type="match status" value="1"/>
</dbReference>
<dbReference type="Proteomes" id="UP001497392">
    <property type="component" value="Unassembled WGS sequence"/>
</dbReference>
<comment type="function">
    <text evidence="1">Intramembrane-cleaving aspartic protease (I-CLiP) that cleaves type II membrane signal peptides in the hydrophobic plane of the membrane.</text>
</comment>
<feature type="transmembrane region" description="Helical" evidence="10">
    <location>
        <begin position="344"/>
        <end position="362"/>
    </location>
</feature>
<comment type="similarity">
    <text evidence="3">Belongs to the peptidase A22B family.</text>
</comment>
<protein>
    <submittedName>
        <fullName evidence="13">G3956 protein</fullName>
    </submittedName>
</protein>
<accession>A0ABP1FRE2</accession>
<sequence>MLVEGQRPRLRAVCILCILFLGGQVYGASAADKTCDAARVALEIYSDGIEMEVFFAVPSPLGVLPADQRVEAVPLLVADPEDACSPLSSKHLAGAAVLVKRGGCTFSEKAQAVDAAHAAALIVYNNDEGCFAMGLNSSMALPELNITSVSVSRSTGLQLIADAEVGARVALWMPISRNVDPSAGVLWLLAVCTAVAAALWAGSDFAFEAKYMKATLDDEVQSRAVPGPPPNRASTPESTGILHTRQSRPLGPLASQEGAARKGSVVEVQVVTAQTAVGFVIFASLMLMVLYFFLNHVFAIVLTVMFCFAAVQALTAALSAALGSVAPRLQSLACQLWGCGIMDYATLFASLPATVVVVVWFLGRHTMWAWPLQDAMGIALIMLLLRQFRLPDIKVACILLPLCFLYDIFWVFITPIIMGGKSVMVEVARGGESHEVLPMLLIVPTWAGGANGEVALLGFGDVVLPGLLLVYTRIFDLQHWRGLCRGYFVPASVGYGVGLILTYGALYLQLGGDQGQPALLYLIPCTLGTVMLLSWCRGDLPAMWQGTELEDLSEGPCKGRLPSIREEDEESDIEHGLLNESQ</sequence>
<feature type="signal peptide" evidence="11">
    <location>
        <begin position="1"/>
        <end position="30"/>
    </location>
</feature>
<dbReference type="InterPro" id="IPR046450">
    <property type="entry name" value="PA_dom_sf"/>
</dbReference>
<dbReference type="PANTHER" id="PTHR12174:SF75">
    <property type="entry name" value="SIGNAL PEPTIDE PEPTIDASE-LIKE 2"/>
    <property type="match status" value="1"/>
</dbReference>
<feature type="transmembrane region" description="Helical" evidence="10">
    <location>
        <begin position="487"/>
        <end position="506"/>
    </location>
</feature>
<keyword evidence="4 10" id="KW-0812">Transmembrane</keyword>
<feature type="domain" description="PA" evidence="12">
    <location>
        <begin position="76"/>
        <end position="159"/>
    </location>
</feature>
<feature type="region of interest" description="Disordered" evidence="9">
    <location>
        <begin position="554"/>
        <end position="582"/>
    </location>
</feature>
<dbReference type="Gene3D" id="3.50.30.30">
    <property type="match status" value="1"/>
</dbReference>
<evidence type="ECO:0000313" key="14">
    <source>
        <dbReference type="Proteomes" id="UP001497392"/>
    </source>
</evidence>
<dbReference type="SUPFAM" id="SSF52025">
    <property type="entry name" value="PA domain"/>
    <property type="match status" value="1"/>
</dbReference>
<feature type="chain" id="PRO_5046771993" evidence="11">
    <location>
        <begin position="31"/>
        <end position="582"/>
    </location>
</feature>
<dbReference type="PANTHER" id="PTHR12174">
    <property type="entry name" value="SIGNAL PEPTIDE PEPTIDASE"/>
    <property type="match status" value="1"/>
</dbReference>
<proteinExistence type="inferred from homology"/>
<evidence type="ECO:0000256" key="7">
    <source>
        <dbReference type="ARBA" id="ARBA00022989"/>
    </source>
</evidence>
<dbReference type="Pfam" id="PF04258">
    <property type="entry name" value="Peptidase_A22B"/>
    <property type="match status" value="1"/>
</dbReference>
<evidence type="ECO:0000256" key="9">
    <source>
        <dbReference type="SAM" id="MobiDB-lite"/>
    </source>
</evidence>
<comment type="caution">
    <text evidence="13">The sequence shown here is derived from an EMBL/GenBank/DDBJ whole genome shotgun (WGS) entry which is preliminary data.</text>
</comment>
<evidence type="ECO:0000256" key="10">
    <source>
        <dbReference type="SAM" id="Phobius"/>
    </source>
</evidence>
<evidence type="ECO:0000256" key="8">
    <source>
        <dbReference type="ARBA" id="ARBA00023136"/>
    </source>
</evidence>
<evidence type="ECO:0000313" key="13">
    <source>
        <dbReference type="EMBL" id="CAL5221714.1"/>
    </source>
</evidence>
<dbReference type="EMBL" id="CAXHTA020000005">
    <property type="protein sequence ID" value="CAL5221714.1"/>
    <property type="molecule type" value="Genomic_DNA"/>
</dbReference>
<keyword evidence="6" id="KW-0378">Hydrolase</keyword>
<keyword evidence="14" id="KW-1185">Reference proteome</keyword>
<dbReference type="InterPro" id="IPR006639">
    <property type="entry name" value="Preselin/SPP"/>
</dbReference>
<dbReference type="InterPro" id="IPR007369">
    <property type="entry name" value="Peptidase_A22B_SPP"/>
</dbReference>
<feature type="transmembrane region" description="Helical" evidence="10">
    <location>
        <begin position="300"/>
        <end position="323"/>
    </location>
</feature>
<keyword evidence="8 10" id="KW-0472">Membrane</keyword>
<dbReference type="Pfam" id="PF02225">
    <property type="entry name" value="PA"/>
    <property type="match status" value="1"/>
</dbReference>
<feature type="transmembrane region" description="Helical" evidence="10">
    <location>
        <begin position="454"/>
        <end position="475"/>
    </location>
</feature>
<feature type="transmembrane region" description="Helical" evidence="10">
    <location>
        <begin position="184"/>
        <end position="203"/>
    </location>
</feature>
<comment type="subcellular location">
    <subcellularLocation>
        <location evidence="2">Endosome membrane</location>
        <topology evidence="2">Multi-pass membrane protein</topology>
    </subcellularLocation>
</comment>
<evidence type="ECO:0000256" key="11">
    <source>
        <dbReference type="SAM" id="SignalP"/>
    </source>
</evidence>
<organism evidence="13 14">
    <name type="scientific">Coccomyxa viridis</name>
    <dbReference type="NCBI Taxonomy" id="1274662"/>
    <lineage>
        <taxon>Eukaryota</taxon>
        <taxon>Viridiplantae</taxon>
        <taxon>Chlorophyta</taxon>
        <taxon>core chlorophytes</taxon>
        <taxon>Trebouxiophyceae</taxon>
        <taxon>Trebouxiophyceae incertae sedis</taxon>
        <taxon>Coccomyxaceae</taxon>
        <taxon>Coccomyxa</taxon>
    </lineage>
</organism>
<evidence type="ECO:0000256" key="3">
    <source>
        <dbReference type="ARBA" id="ARBA00006859"/>
    </source>
</evidence>
<gene>
    <name evidence="13" type="primary">g3956</name>
    <name evidence="13" type="ORF">VP750_LOCUS3373</name>
</gene>
<keyword evidence="11" id="KW-0732">Signal</keyword>
<feature type="transmembrane region" description="Helical" evidence="10">
    <location>
        <begin position="270"/>
        <end position="294"/>
    </location>
</feature>
<feature type="compositionally biased region" description="Basic and acidic residues" evidence="9">
    <location>
        <begin position="573"/>
        <end position="582"/>
    </location>
</feature>
<reference evidence="13 14" key="1">
    <citation type="submission" date="2024-06" db="EMBL/GenBank/DDBJ databases">
        <authorList>
            <person name="Kraege A."/>
            <person name="Thomma B."/>
        </authorList>
    </citation>
    <scope>NUCLEOTIDE SEQUENCE [LARGE SCALE GENOMIC DNA]</scope>
</reference>
<feature type="transmembrane region" description="Helical" evidence="10">
    <location>
        <begin position="518"/>
        <end position="536"/>
    </location>
</feature>
<evidence type="ECO:0000256" key="1">
    <source>
        <dbReference type="ARBA" id="ARBA00003012"/>
    </source>
</evidence>